<keyword evidence="4" id="KW-1185">Reference proteome</keyword>
<evidence type="ECO:0000313" key="3">
    <source>
        <dbReference type="EMBL" id="EJK46624.1"/>
    </source>
</evidence>
<evidence type="ECO:0000313" key="4">
    <source>
        <dbReference type="Proteomes" id="UP000266841"/>
    </source>
</evidence>
<comment type="caution">
    <text evidence="3">The sequence shown here is derived from an EMBL/GenBank/DDBJ whole genome shotgun (WGS) entry which is preliminary data.</text>
</comment>
<organism evidence="3 4">
    <name type="scientific">Thalassiosira oceanica</name>
    <name type="common">Marine diatom</name>
    <dbReference type="NCBI Taxonomy" id="159749"/>
    <lineage>
        <taxon>Eukaryota</taxon>
        <taxon>Sar</taxon>
        <taxon>Stramenopiles</taxon>
        <taxon>Ochrophyta</taxon>
        <taxon>Bacillariophyta</taxon>
        <taxon>Coscinodiscophyceae</taxon>
        <taxon>Thalassiosirophycidae</taxon>
        <taxon>Thalassiosirales</taxon>
        <taxon>Thalassiosiraceae</taxon>
        <taxon>Thalassiosira</taxon>
    </lineage>
</organism>
<feature type="region of interest" description="Disordered" evidence="1">
    <location>
        <begin position="31"/>
        <end position="55"/>
    </location>
</feature>
<dbReference type="EMBL" id="AGNL01047635">
    <property type="protein sequence ID" value="EJK46624.1"/>
    <property type="molecule type" value="Genomic_DNA"/>
</dbReference>
<sequence>MYYSTVHFHPAMGYHSASRILAHASTVTKVHTKNKKNEQNHGVPRARNDVLNGSGTSAGQARLMMSEFAVAPARLIDNGGRRAIGIALRPQHIVGDVLGMNRCHGRLHRATRPGEAMEELDSPYHRCAGRADRDRQGAVVIHGDFDRYAAAKGGEPWGDLRLASRLAPRWAATHRIQLAHPPIIGGFEIRACSNPAYDATANDMLLTGVRGLEVHLRGAQSLLRSRCHGGGEHLCRAIAKKAGRARHARGSRGIGVAGDARSERAFNGIRMPKESIYADATNPRIPEICVDAFGSPGRLRVME</sequence>
<dbReference type="InterPro" id="IPR049223">
    <property type="entry name" value="DUF6820"/>
</dbReference>
<evidence type="ECO:0000256" key="1">
    <source>
        <dbReference type="SAM" id="MobiDB-lite"/>
    </source>
</evidence>
<dbReference type="Pfam" id="PF20699">
    <property type="entry name" value="DUF6820"/>
    <property type="match status" value="1"/>
</dbReference>
<name>K0R4L2_THAOC</name>
<feature type="domain" description="DUF6820" evidence="2">
    <location>
        <begin position="56"/>
        <end position="112"/>
    </location>
</feature>
<evidence type="ECO:0000259" key="2">
    <source>
        <dbReference type="Pfam" id="PF20699"/>
    </source>
</evidence>
<gene>
    <name evidence="3" type="ORF">THAOC_34700</name>
</gene>
<accession>K0R4L2</accession>
<protein>
    <recommendedName>
        <fullName evidence="2">DUF6820 domain-containing protein</fullName>
    </recommendedName>
</protein>
<dbReference type="AlphaFoldDB" id="K0R4L2"/>
<proteinExistence type="predicted"/>
<reference evidence="3 4" key="1">
    <citation type="journal article" date="2012" name="Genome Biol.">
        <title>Genome and low-iron response of an oceanic diatom adapted to chronic iron limitation.</title>
        <authorList>
            <person name="Lommer M."/>
            <person name="Specht M."/>
            <person name="Roy A.S."/>
            <person name="Kraemer L."/>
            <person name="Andreson R."/>
            <person name="Gutowska M.A."/>
            <person name="Wolf J."/>
            <person name="Bergner S.V."/>
            <person name="Schilhabel M.B."/>
            <person name="Klostermeier U.C."/>
            <person name="Beiko R.G."/>
            <person name="Rosenstiel P."/>
            <person name="Hippler M."/>
            <person name="Laroche J."/>
        </authorList>
    </citation>
    <scope>NUCLEOTIDE SEQUENCE [LARGE SCALE GENOMIC DNA]</scope>
    <source>
        <strain evidence="3 4">CCMP1005</strain>
    </source>
</reference>
<dbReference type="Proteomes" id="UP000266841">
    <property type="component" value="Unassembled WGS sequence"/>
</dbReference>